<name>A0A6N2LNA3_SALVM</name>
<reference evidence="1" key="1">
    <citation type="submission" date="2019-03" db="EMBL/GenBank/DDBJ databases">
        <authorList>
            <person name="Mank J."/>
            <person name="Almeida P."/>
        </authorList>
    </citation>
    <scope>NUCLEOTIDE SEQUENCE</scope>
    <source>
        <strain evidence="1">78183</strain>
    </source>
</reference>
<organism evidence="1">
    <name type="scientific">Salix viminalis</name>
    <name type="common">Common osier</name>
    <name type="synonym">Basket willow</name>
    <dbReference type="NCBI Taxonomy" id="40686"/>
    <lineage>
        <taxon>Eukaryota</taxon>
        <taxon>Viridiplantae</taxon>
        <taxon>Streptophyta</taxon>
        <taxon>Embryophyta</taxon>
        <taxon>Tracheophyta</taxon>
        <taxon>Spermatophyta</taxon>
        <taxon>Magnoliopsida</taxon>
        <taxon>eudicotyledons</taxon>
        <taxon>Gunneridae</taxon>
        <taxon>Pentapetalae</taxon>
        <taxon>rosids</taxon>
        <taxon>fabids</taxon>
        <taxon>Malpighiales</taxon>
        <taxon>Salicaceae</taxon>
        <taxon>Saliceae</taxon>
        <taxon>Salix</taxon>
    </lineage>
</organism>
<accession>A0A6N2LNA3</accession>
<proteinExistence type="predicted"/>
<dbReference type="AlphaFoldDB" id="A0A6N2LNA3"/>
<sequence>MRIPKRPVSFCLSLFSPEFPRPLDSRISFYSGFHYKTPNFSFAKPKQIHSTGVTLERMSESVAHELYDGQGSEGCFR</sequence>
<protein>
    <submittedName>
        <fullName evidence="1">Uncharacterized protein</fullName>
    </submittedName>
</protein>
<evidence type="ECO:0000313" key="1">
    <source>
        <dbReference type="EMBL" id="VFU36977.1"/>
    </source>
</evidence>
<dbReference type="EMBL" id="CAADRP010001213">
    <property type="protein sequence ID" value="VFU36977.1"/>
    <property type="molecule type" value="Genomic_DNA"/>
</dbReference>
<gene>
    <name evidence="1" type="ORF">SVIM_LOCUS191635</name>
</gene>